<dbReference type="AlphaFoldDB" id="A0A418WP61"/>
<dbReference type="EMBL" id="QYUM01000002">
    <property type="protein sequence ID" value="RJF93010.1"/>
    <property type="molecule type" value="Genomic_DNA"/>
</dbReference>
<dbReference type="Proteomes" id="UP000286100">
    <property type="component" value="Unassembled WGS sequence"/>
</dbReference>
<protein>
    <submittedName>
        <fullName evidence="1">Uncharacterized protein</fullName>
    </submittedName>
</protein>
<evidence type="ECO:0000313" key="1">
    <source>
        <dbReference type="EMBL" id="RJF93010.1"/>
    </source>
</evidence>
<gene>
    <name evidence="1" type="ORF">D3876_01080</name>
</gene>
<proteinExistence type="predicted"/>
<keyword evidence="2" id="KW-1185">Reference proteome</keyword>
<reference evidence="1 2" key="1">
    <citation type="submission" date="2018-09" db="EMBL/GenBank/DDBJ databases">
        <authorList>
            <person name="Zhu H."/>
        </authorList>
    </citation>
    <scope>NUCLEOTIDE SEQUENCE [LARGE SCALE GENOMIC DNA]</scope>
    <source>
        <strain evidence="1 2">K2R01-6</strain>
    </source>
</reference>
<comment type="caution">
    <text evidence="1">The sequence shown here is derived from an EMBL/GenBank/DDBJ whole genome shotgun (WGS) entry which is preliminary data.</text>
</comment>
<name>A0A418WP61_9SPHN</name>
<organism evidence="1 2">
    <name type="scientific">Sphingomonas cavernae</name>
    <dbReference type="NCBI Taxonomy" id="2320861"/>
    <lineage>
        <taxon>Bacteria</taxon>
        <taxon>Pseudomonadati</taxon>
        <taxon>Pseudomonadota</taxon>
        <taxon>Alphaproteobacteria</taxon>
        <taxon>Sphingomonadales</taxon>
        <taxon>Sphingomonadaceae</taxon>
        <taxon>Sphingomonas</taxon>
    </lineage>
</organism>
<sequence>MMRPVHADRWRAIAIIARLELRDRRRAFAAEKAKGGEAASLATKDGAAWAAIAADWTYYTTHVRPKAPDVTADDKLGAIDRELQRYDRLANSGGLTPRERRRRAFLEAMRWHAEPRAFGIEFCVAVTIEARRRRATNDNFHTNERNAA</sequence>
<accession>A0A418WP61</accession>
<evidence type="ECO:0000313" key="2">
    <source>
        <dbReference type="Proteomes" id="UP000286100"/>
    </source>
</evidence>